<comment type="caution">
    <text evidence="10">The sequence shown here is derived from an EMBL/GenBank/DDBJ whole genome shotgun (WGS) entry which is preliminary data.</text>
</comment>
<comment type="subcellular location">
    <subcellularLocation>
        <location evidence="8">Cytoplasm</location>
    </subcellularLocation>
</comment>
<dbReference type="Gene3D" id="3.90.550.10">
    <property type="entry name" value="Spore Coat Polysaccharide Biosynthesis Protein SpsA, Chain A"/>
    <property type="match status" value="1"/>
</dbReference>
<dbReference type="EC" id="2.7.7.77" evidence="8"/>
<dbReference type="EMBL" id="QGDB01000003">
    <property type="protein sequence ID" value="PWL17959.1"/>
    <property type="molecule type" value="Genomic_DNA"/>
</dbReference>
<dbReference type="GO" id="GO:0046872">
    <property type="term" value="F:metal ion binding"/>
    <property type="evidence" value="ECO:0007669"/>
    <property type="project" value="UniProtKB-KW"/>
</dbReference>
<dbReference type="GO" id="GO:0005525">
    <property type="term" value="F:GTP binding"/>
    <property type="evidence" value="ECO:0007669"/>
    <property type="project" value="UniProtKB-UniRule"/>
</dbReference>
<dbReference type="GO" id="GO:1902758">
    <property type="term" value="P:bis(molybdopterin guanine dinucleotide)molybdenum biosynthetic process"/>
    <property type="evidence" value="ECO:0007669"/>
    <property type="project" value="TreeGrafter"/>
</dbReference>
<reference evidence="10 11" key="1">
    <citation type="submission" date="2018-05" db="EMBL/GenBank/DDBJ databases">
        <title>Comparative genomic sequence analysis between strain HN4 and CCM 8460T (Falsochrobactrum ovis) will provide more evidence to prove that HN4 is a new species of Falsochrobactrum.</title>
        <authorList>
            <person name="Lyu W."/>
            <person name="Sun L."/>
            <person name="Yao L."/>
        </authorList>
    </citation>
    <scope>NUCLEOTIDE SEQUENCE [LARGE SCALE GENOMIC DNA]</scope>
    <source>
        <strain evidence="10 11">HN4</strain>
    </source>
</reference>
<comment type="subunit">
    <text evidence="8">Monomer.</text>
</comment>
<comment type="similarity">
    <text evidence="8">Belongs to the MobA family.</text>
</comment>
<keyword evidence="1 8" id="KW-0963">Cytoplasm</keyword>
<dbReference type="RefSeq" id="WP_109706194.1">
    <property type="nucleotide sequence ID" value="NZ_QGDB01000003.1"/>
</dbReference>
<organism evidence="10 11">
    <name type="scientific">Falsochrobactrum shanghaiense</name>
    <dbReference type="NCBI Taxonomy" id="2201899"/>
    <lineage>
        <taxon>Bacteria</taxon>
        <taxon>Pseudomonadati</taxon>
        <taxon>Pseudomonadota</taxon>
        <taxon>Alphaproteobacteria</taxon>
        <taxon>Hyphomicrobiales</taxon>
        <taxon>Brucellaceae</taxon>
        <taxon>Falsochrobactrum</taxon>
    </lineage>
</organism>
<gene>
    <name evidence="8 10" type="primary">mobA</name>
    <name evidence="10" type="ORF">DKP76_09430</name>
</gene>
<feature type="binding site" evidence="8">
    <location>
        <position position="76"/>
    </location>
    <ligand>
        <name>GTP</name>
        <dbReference type="ChEBI" id="CHEBI:37565"/>
    </ligand>
</feature>
<dbReference type="OrthoDB" id="9788394at2"/>
<evidence type="ECO:0000313" key="10">
    <source>
        <dbReference type="EMBL" id="PWL17959.1"/>
    </source>
</evidence>
<dbReference type="Proteomes" id="UP000245865">
    <property type="component" value="Unassembled WGS sequence"/>
</dbReference>
<evidence type="ECO:0000256" key="5">
    <source>
        <dbReference type="ARBA" id="ARBA00022842"/>
    </source>
</evidence>
<keyword evidence="6 8" id="KW-0342">GTP-binding</keyword>
<keyword evidence="2 8" id="KW-0808">Transferase</keyword>
<evidence type="ECO:0000256" key="4">
    <source>
        <dbReference type="ARBA" id="ARBA00022741"/>
    </source>
</evidence>
<keyword evidence="4 8" id="KW-0547">Nucleotide-binding</keyword>
<keyword evidence="11" id="KW-1185">Reference proteome</keyword>
<name>A0A316JB38_9HYPH</name>
<sequence length="215" mass="23212">MTSGRTPIAGAIIAGGLSSRMQAGGISGDKFFQEIDSRAIIEHVTSRLSPQVDMLFINANCDPLLLEPLGCPVIPDTKNRHGGPLVGLLAALRFAQTSPFMLSATADCPFLPQNLVERLSERQEKTGAAIVLASSQGHVHPVFGLWHTSLAEPLEAWLADAPKASVRAFATHTGYEIVEFPLIPLAGQNETLDPFFNINRPDDLAEARRLHEALK</sequence>
<dbReference type="InterPro" id="IPR025877">
    <property type="entry name" value="MobA-like_NTP_Trfase"/>
</dbReference>
<evidence type="ECO:0000256" key="7">
    <source>
        <dbReference type="ARBA" id="ARBA00023150"/>
    </source>
</evidence>
<keyword evidence="5 8" id="KW-0460">Magnesium</keyword>
<evidence type="ECO:0000256" key="6">
    <source>
        <dbReference type="ARBA" id="ARBA00023134"/>
    </source>
</evidence>
<dbReference type="HAMAP" id="MF_00316">
    <property type="entry name" value="MobA"/>
    <property type="match status" value="1"/>
</dbReference>
<evidence type="ECO:0000256" key="1">
    <source>
        <dbReference type="ARBA" id="ARBA00022490"/>
    </source>
</evidence>
<comment type="domain">
    <text evidence="8">The N-terminal domain determines nucleotide recognition and specific binding, while the C-terminal domain determines the specific binding to the target protein.</text>
</comment>
<feature type="binding site" evidence="8">
    <location>
        <position position="58"/>
    </location>
    <ligand>
        <name>GTP</name>
        <dbReference type="ChEBI" id="CHEBI:37565"/>
    </ligand>
</feature>
<evidence type="ECO:0000256" key="3">
    <source>
        <dbReference type="ARBA" id="ARBA00022723"/>
    </source>
</evidence>
<dbReference type="GO" id="GO:0061603">
    <property type="term" value="F:molybdenum cofactor guanylyltransferase activity"/>
    <property type="evidence" value="ECO:0007669"/>
    <property type="project" value="UniProtKB-EC"/>
</dbReference>
<keyword evidence="3 8" id="KW-0479">Metal-binding</keyword>
<feature type="binding site" evidence="8">
    <location>
        <position position="107"/>
    </location>
    <ligand>
        <name>GTP</name>
        <dbReference type="ChEBI" id="CHEBI:37565"/>
    </ligand>
</feature>
<protein>
    <recommendedName>
        <fullName evidence="8">Molybdenum cofactor guanylyltransferase</fullName>
        <shortName evidence="8">MoCo guanylyltransferase</shortName>
        <ecNumber evidence="8">2.7.7.77</ecNumber>
    </recommendedName>
    <alternativeName>
        <fullName evidence="8">GTP:molybdopterin guanylyltransferase</fullName>
    </alternativeName>
    <alternativeName>
        <fullName evidence="8">Mo-MPT guanylyltransferase</fullName>
    </alternativeName>
    <alternativeName>
        <fullName evidence="8">Molybdopterin guanylyltransferase</fullName>
    </alternativeName>
    <alternativeName>
        <fullName evidence="8">Molybdopterin-guanine dinucleotide synthase</fullName>
        <shortName evidence="8">MGD synthase</shortName>
    </alternativeName>
</protein>
<dbReference type="PANTHER" id="PTHR19136">
    <property type="entry name" value="MOLYBDENUM COFACTOR GUANYLYLTRANSFERASE"/>
    <property type="match status" value="1"/>
</dbReference>
<comment type="function">
    <text evidence="8">Transfers a GMP moiety from GTP to Mo-molybdopterin (Mo-MPT) cofactor (Moco or molybdenum cofactor) to form Mo-molybdopterin guanine dinucleotide (Mo-MGD) cofactor.</text>
</comment>
<evidence type="ECO:0000256" key="8">
    <source>
        <dbReference type="HAMAP-Rule" id="MF_00316"/>
    </source>
</evidence>
<dbReference type="SUPFAM" id="SSF53448">
    <property type="entry name" value="Nucleotide-diphospho-sugar transferases"/>
    <property type="match status" value="1"/>
</dbReference>
<feature type="binding site" evidence="8">
    <location>
        <position position="30"/>
    </location>
    <ligand>
        <name>GTP</name>
        <dbReference type="ChEBI" id="CHEBI:37565"/>
    </ligand>
</feature>
<feature type="domain" description="MobA-like NTP transferase" evidence="9">
    <location>
        <begin position="10"/>
        <end position="166"/>
    </location>
</feature>
<feature type="binding site" evidence="8">
    <location>
        <position position="107"/>
    </location>
    <ligand>
        <name>Mg(2+)</name>
        <dbReference type="ChEBI" id="CHEBI:18420"/>
    </ligand>
</feature>
<evidence type="ECO:0000256" key="2">
    <source>
        <dbReference type="ARBA" id="ARBA00022679"/>
    </source>
</evidence>
<dbReference type="PANTHER" id="PTHR19136:SF81">
    <property type="entry name" value="MOLYBDENUM COFACTOR GUANYLYLTRANSFERASE"/>
    <property type="match status" value="1"/>
</dbReference>
<dbReference type="GO" id="GO:0005737">
    <property type="term" value="C:cytoplasm"/>
    <property type="evidence" value="ECO:0007669"/>
    <property type="project" value="UniProtKB-SubCell"/>
</dbReference>
<keyword evidence="10" id="KW-0548">Nucleotidyltransferase</keyword>
<proteinExistence type="inferred from homology"/>
<keyword evidence="7 8" id="KW-0501">Molybdenum cofactor biosynthesis</keyword>
<dbReference type="InterPro" id="IPR029044">
    <property type="entry name" value="Nucleotide-diphossugar_trans"/>
</dbReference>
<dbReference type="Pfam" id="PF12804">
    <property type="entry name" value="NTP_transf_3"/>
    <property type="match status" value="1"/>
</dbReference>
<dbReference type="InterPro" id="IPR013482">
    <property type="entry name" value="Molybde_CF_guanTrfase"/>
</dbReference>
<evidence type="ECO:0000313" key="11">
    <source>
        <dbReference type="Proteomes" id="UP000245865"/>
    </source>
</evidence>
<dbReference type="CDD" id="cd02503">
    <property type="entry name" value="MobA"/>
    <property type="match status" value="1"/>
</dbReference>
<comment type="catalytic activity">
    <reaction evidence="8">
        <text>Mo-molybdopterin + GTP + H(+) = Mo-molybdopterin guanine dinucleotide + diphosphate</text>
        <dbReference type="Rhea" id="RHEA:34243"/>
        <dbReference type="ChEBI" id="CHEBI:15378"/>
        <dbReference type="ChEBI" id="CHEBI:33019"/>
        <dbReference type="ChEBI" id="CHEBI:37565"/>
        <dbReference type="ChEBI" id="CHEBI:71302"/>
        <dbReference type="ChEBI" id="CHEBI:71310"/>
        <dbReference type="EC" id="2.7.7.77"/>
    </reaction>
</comment>
<accession>A0A316JB38</accession>
<comment type="cofactor">
    <cofactor evidence="8">
        <name>Mg(2+)</name>
        <dbReference type="ChEBI" id="CHEBI:18420"/>
    </cofactor>
</comment>
<dbReference type="AlphaFoldDB" id="A0A316JB38"/>
<dbReference type="NCBIfam" id="TIGR02665">
    <property type="entry name" value="molyb_mobA"/>
    <property type="match status" value="1"/>
</dbReference>
<feature type="binding site" evidence="8">
    <location>
        <begin position="13"/>
        <end position="15"/>
    </location>
    <ligand>
        <name>GTP</name>
        <dbReference type="ChEBI" id="CHEBI:37565"/>
    </ligand>
</feature>
<evidence type="ECO:0000259" key="9">
    <source>
        <dbReference type="Pfam" id="PF12804"/>
    </source>
</evidence>